<feature type="chain" id="PRO_5004244188" evidence="14">
    <location>
        <begin position="21"/>
        <end position="863"/>
    </location>
</feature>
<proteinExistence type="inferred from homology"/>
<evidence type="ECO:0000259" key="15">
    <source>
        <dbReference type="PROSITE" id="PS50026"/>
    </source>
</evidence>
<comment type="subcellular location">
    <subcellularLocation>
        <location evidence="1">Cell membrane</location>
        <topology evidence="1">Single-pass membrane protein</topology>
    </subcellularLocation>
</comment>
<dbReference type="Gene3D" id="2.10.25.10">
    <property type="entry name" value="Laminin"/>
    <property type="match status" value="1"/>
</dbReference>
<dbReference type="PROSITE" id="PS50026">
    <property type="entry name" value="EGF_3"/>
    <property type="match status" value="3"/>
</dbReference>
<evidence type="ECO:0000256" key="6">
    <source>
        <dbReference type="ARBA" id="ARBA00022737"/>
    </source>
</evidence>
<dbReference type="PROSITE" id="PS51041">
    <property type="entry name" value="EMI"/>
    <property type="match status" value="1"/>
</dbReference>
<dbReference type="PANTHER" id="PTHR24052">
    <property type="entry name" value="DELTA-RELATED"/>
    <property type="match status" value="1"/>
</dbReference>
<dbReference type="Pfam" id="PF23301">
    <property type="entry name" value="EGF_PEAR1L"/>
    <property type="match status" value="1"/>
</dbReference>
<keyword evidence="3 12" id="KW-0245">EGF-like domain</keyword>
<sequence>MASSRLLLLLILSFIPAAAPLNPDDPNVCSHWESYAVTVQESYAHPFDQVYYTRCTDILNWFKCTKHRISYRTAYRRGVRTMYRRRSQCCPGFYESGNLCVPLCTEECVHGRCVSPDTCQCEPGWGGPDCSSGCENDLWGPHCSNKCQCRNGAKCNPITGACVCTEGFQGWRCEEPCDRGLFGRDCLQRCRCLNGATCHHQTGQCACAPGYAGAFCEQPCPPGKHGPRCQQRCPCQNAGTCHHVSGECSCPAGWLGPVCAQPCPSDGSGSTVRRSARAATAACATTSAASASARPATPERGVRTSAPWAPTGLSAPTSATARTGGGATTPTGRVCAATASRGPAARTASAPPASTGSCVSGPAPAGPRARSGRRACRGPTRSRPTALTTPSPRPLSCHPLSGECSCAAGWTGLFCNETCPAGYHGEGCRHACSCANGADCDGETGACLCAPGFMGDDCSISCPAGLFGINCTSSCSCRHRSSCSHLDGFCFCSEGLARRTPPAGLAGRGLLPPLLQRHLGPRLQPDVSVLQRRRLRPGQRHLHLLGGLAGRVLRRPVSGVHCDSVCPDGRWDPTAPTAAPVRTEVPAPQRTEPASALRATAEPAANGRAPLVSSASAAASRVPSASTVTERATTSAATASASPASWAPSVTKCVPLGGLVERALRAACAPTTVPVTPSMVPASVSQAGSATTAPDVSPAPSPARHPGLQLDPDSVCLCARASVSPGLLGSGLHSHMQLSQRGPVQRHGRRLRLQRGMDGPPLHTAYGRARTRATHPRHAPALRLLPLPAIGWFPSPDRSLRRHGDPVASQRVRGGSALGAVARAHAVRARSIAGHPGQRGTSCSTAQKSRAGDARALQGTRSP</sequence>
<feature type="region of interest" description="Disordered" evidence="13">
    <location>
        <begin position="289"/>
        <end position="396"/>
    </location>
</feature>
<organism evidence="17">
    <name type="scientific">Tetraodon nigroviridis</name>
    <name type="common">Spotted green pufferfish</name>
    <name type="synonym">Chelonodon nigroviridis</name>
    <dbReference type="NCBI Taxonomy" id="99883"/>
    <lineage>
        <taxon>Eukaryota</taxon>
        <taxon>Metazoa</taxon>
        <taxon>Chordata</taxon>
        <taxon>Craniata</taxon>
        <taxon>Vertebrata</taxon>
        <taxon>Euteleostomi</taxon>
        <taxon>Actinopterygii</taxon>
        <taxon>Neopterygii</taxon>
        <taxon>Teleostei</taxon>
        <taxon>Neoteleostei</taxon>
        <taxon>Acanthomorphata</taxon>
        <taxon>Eupercaria</taxon>
        <taxon>Tetraodontiformes</taxon>
        <taxon>Tetradontoidea</taxon>
        <taxon>Tetraodontidae</taxon>
        <taxon>Tetraodon</taxon>
    </lineage>
</organism>
<feature type="disulfide bond" evidence="12">
    <location>
        <begin position="164"/>
        <end position="173"/>
    </location>
</feature>
<evidence type="ECO:0000256" key="7">
    <source>
        <dbReference type="ARBA" id="ARBA00022989"/>
    </source>
</evidence>
<evidence type="ECO:0000256" key="8">
    <source>
        <dbReference type="ARBA" id="ARBA00023136"/>
    </source>
</evidence>
<feature type="disulfide bond" evidence="12">
    <location>
        <begin position="250"/>
        <end position="259"/>
    </location>
</feature>
<reference evidence="17" key="2">
    <citation type="submission" date="2004-02" db="EMBL/GenBank/DDBJ databases">
        <authorList>
            <consortium name="Genoscope"/>
            <consortium name="Whitehead Institute Centre for Genome Research"/>
        </authorList>
    </citation>
    <scope>NUCLEOTIDE SEQUENCE</scope>
</reference>
<feature type="signal peptide" evidence="14">
    <location>
        <begin position="1"/>
        <end position="20"/>
    </location>
</feature>
<name>Q4T2F9_TETNG</name>
<dbReference type="InterPro" id="IPR002049">
    <property type="entry name" value="LE_dom"/>
</dbReference>
<keyword evidence="7" id="KW-1133">Transmembrane helix</keyword>
<feature type="domain" description="EMI" evidence="16">
    <location>
        <begin position="25"/>
        <end position="102"/>
    </location>
</feature>
<dbReference type="GO" id="GO:0005886">
    <property type="term" value="C:plasma membrane"/>
    <property type="evidence" value="ECO:0007669"/>
    <property type="project" value="UniProtKB-SubCell"/>
</dbReference>
<keyword evidence="4" id="KW-0812">Transmembrane</keyword>
<comment type="caution">
    <text evidence="17">The sequence shown here is derived from an EMBL/GenBank/DDBJ whole genome shotgun (WGS) entry which is preliminary data.</text>
</comment>
<evidence type="ECO:0000256" key="10">
    <source>
        <dbReference type="ARBA" id="ARBA00023180"/>
    </source>
</evidence>
<comment type="similarity">
    <text evidence="11">Belongs to the MEGF family.</text>
</comment>
<keyword evidence="6" id="KW-0677">Repeat</keyword>
<evidence type="ECO:0000259" key="16">
    <source>
        <dbReference type="PROSITE" id="PS51041"/>
    </source>
</evidence>
<evidence type="ECO:0000256" key="12">
    <source>
        <dbReference type="PROSITE-ProRule" id="PRU00076"/>
    </source>
</evidence>
<dbReference type="KEGG" id="tng:GSTEN00008355G001"/>
<dbReference type="PRINTS" id="PR00011">
    <property type="entry name" value="EGFLAMININ"/>
</dbReference>
<dbReference type="SMART" id="SM00181">
    <property type="entry name" value="EGF"/>
    <property type="match status" value="6"/>
</dbReference>
<keyword evidence="8" id="KW-0472">Membrane</keyword>
<evidence type="ECO:0000256" key="14">
    <source>
        <dbReference type="SAM" id="SignalP"/>
    </source>
</evidence>
<feature type="compositionally biased region" description="Polar residues" evidence="13">
    <location>
        <begin position="839"/>
        <end position="848"/>
    </location>
</feature>
<reference evidence="17" key="1">
    <citation type="journal article" date="2004" name="Nature">
        <title>Genome duplication in the teleost fish Tetraodon nigroviridis reveals the early vertebrate proto-karyotype.</title>
        <authorList>
            <person name="Jaillon O."/>
            <person name="Aury J.-M."/>
            <person name="Brunet F."/>
            <person name="Petit J.-L."/>
            <person name="Stange-Thomann N."/>
            <person name="Mauceli E."/>
            <person name="Bouneau L."/>
            <person name="Fischer C."/>
            <person name="Ozouf-Costaz C."/>
            <person name="Bernot A."/>
            <person name="Nicaud S."/>
            <person name="Jaffe D."/>
            <person name="Fisher S."/>
            <person name="Lutfalla G."/>
            <person name="Dossat C."/>
            <person name="Segurens B."/>
            <person name="Dasilva C."/>
            <person name="Salanoubat M."/>
            <person name="Levy M."/>
            <person name="Boudet N."/>
            <person name="Castellano S."/>
            <person name="Anthouard V."/>
            <person name="Jubin C."/>
            <person name="Castelli V."/>
            <person name="Katinka M."/>
            <person name="Vacherie B."/>
            <person name="Biemont C."/>
            <person name="Skalli Z."/>
            <person name="Cattolico L."/>
            <person name="Poulain J."/>
            <person name="De Berardinis V."/>
            <person name="Cruaud C."/>
            <person name="Duprat S."/>
            <person name="Brottier P."/>
            <person name="Coutanceau J.-P."/>
            <person name="Gouzy J."/>
            <person name="Parra G."/>
            <person name="Lardier G."/>
            <person name="Chapple C."/>
            <person name="McKernan K.J."/>
            <person name="McEwan P."/>
            <person name="Bosak S."/>
            <person name="Kellis M."/>
            <person name="Volff J.-N."/>
            <person name="Guigo R."/>
            <person name="Zody M.C."/>
            <person name="Mesirov J."/>
            <person name="Lindblad-Toh K."/>
            <person name="Birren B."/>
            <person name="Nusbaum C."/>
            <person name="Kahn D."/>
            <person name="Robinson-Rechavi M."/>
            <person name="Laudet V."/>
            <person name="Schachter V."/>
            <person name="Quetier F."/>
            <person name="Saurin W."/>
            <person name="Scarpelli C."/>
            <person name="Wincker P."/>
            <person name="Lander E.S."/>
            <person name="Weissenbach J."/>
            <person name="Roest Crollius H."/>
        </authorList>
    </citation>
    <scope>NUCLEOTIDE SEQUENCE [LARGE SCALE GENOMIC DNA]</scope>
</reference>
<feature type="compositionally biased region" description="Low complexity" evidence="13">
    <location>
        <begin position="314"/>
        <end position="369"/>
    </location>
</feature>
<keyword evidence="5 14" id="KW-0732">Signal</keyword>
<comment type="caution">
    <text evidence="12">Lacks conserved residue(s) required for the propagation of feature annotation.</text>
</comment>
<evidence type="ECO:0000256" key="2">
    <source>
        <dbReference type="ARBA" id="ARBA00022475"/>
    </source>
</evidence>
<dbReference type="OrthoDB" id="409374at2759"/>
<dbReference type="SMART" id="SM00180">
    <property type="entry name" value="EGF_Lam"/>
    <property type="match status" value="4"/>
</dbReference>
<dbReference type="EMBL" id="CAAE01010273">
    <property type="protein sequence ID" value="CAF92923.1"/>
    <property type="molecule type" value="Genomic_DNA"/>
</dbReference>
<dbReference type="InterPro" id="IPR052485">
    <property type="entry name" value="MEGF_diff_regulators"/>
</dbReference>
<gene>
    <name evidence="17" type="ORF">GSTENG00008355001</name>
</gene>
<dbReference type="AlphaFoldDB" id="Q4T2F9"/>
<evidence type="ECO:0000256" key="13">
    <source>
        <dbReference type="SAM" id="MobiDB-lite"/>
    </source>
</evidence>
<dbReference type="PANTHER" id="PTHR24052:SF13">
    <property type="entry name" value="MULTIPLE EGF LIKE DOMAINS 11"/>
    <property type="match status" value="1"/>
</dbReference>
<keyword evidence="2" id="KW-1003">Cell membrane</keyword>
<keyword evidence="10" id="KW-0325">Glycoprotein</keyword>
<protein>
    <submittedName>
        <fullName evidence="17">(spotted green pufferfish) hypothetical protein</fullName>
    </submittedName>
</protein>
<evidence type="ECO:0000256" key="11">
    <source>
        <dbReference type="ARBA" id="ARBA00038377"/>
    </source>
</evidence>
<feature type="compositionally biased region" description="Low complexity" evidence="13">
    <location>
        <begin position="608"/>
        <end position="629"/>
    </location>
</feature>
<dbReference type="InterPro" id="IPR000742">
    <property type="entry name" value="EGF"/>
</dbReference>
<dbReference type="InterPro" id="IPR057138">
    <property type="entry name" value="EGF_PEAR1L-like"/>
</dbReference>
<dbReference type="Gene3D" id="2.170.300.10">
    <property type="entry name" value="Tie2 ligand-binding domain superfamily"/>
    <property type="match status" value="2"/>
</dbReference>
<keyword evidence="9 12" id="KW-1015">Disulfide bond</keyword>
<evidence type="ECO:0000256" key="9">
    <source>
        <dbReference type="ARBA" id="ARBA00023157"/>
    </source>
</evidence>
<evidence type="ECO:0000256" key="1">
    <source>
        <dbReference type="ARBA" id="ARBA00004162"/>
    </source>
</evidence>
<feature type="domain" description="EGF-like" evidence="15">
    <location>
        <begin position="225"/>
        <end position="260"/>
    </location>
</feature>
<evidence type="ECO:0000256" key="4">
    <source>
        <dbReference type="ARBA" id="ARBA00022692"/>
    </source>
</evidence>
<dbReference type="InterPro" id="IPR011489">
    <property type="entry name" value="EMI_domain"/>
</dbReference>
<feature type="domain" description="EGF-like" evidence="15">
    <location>
        <begin position="144"/>
        <end position="174"/>
    </location>
</feature>
<accession>Q4T2F9</accession>
<dbReference type="PROSITE" id="PS00022">
    <property type="entry name" value="EGF_1"/>
    <property type="match status" value="5"/>
</dbReference>
<evidence type="ECO:0000256" key="5">
    <source>
        <dbReference type="ARBA" id="ARBA00022729"/>
    </source>
</evidence>
<feature type="region of interest" description="Disordered" evidence="13">
    <location>
        <begin position="831"/>
        <end position="863"/>
    </location>
</feature>
<dbReference type="Pfam" id="PF07546">
    <property type="entry name" value="EMI"/>
    <property type="match status" value="1"/>
</dbReference>
<feature type="region of interest" description="Disordered" evidence="13">
    <location>
        <begin position="686"/>
        <end position="707"/>
    </location>
</feature>
<feature type="disulfide bond" evidence="12">
    <location>
        <begin position="207"/>
        <end position="216"/>
    </location>
</feature>
<evidence type="ECO:0000313" key="17">
    <source>
        <dbReference type="EMBL" id="CAF92923.1"/>
    </source>
</evidence>
<dbReference type="FunFam" id="2.10.25.10:FF:000114">
    <property type="entry name" value="Multiple epidermal growth factor-like domains protein 11"/>
    <property type="match status" value="1"/>
</dbReference>
<evidence type="ECO:0000256" key="3">
    <source>
        <dbReference type="ARBA" id="ARBA00022536"/>
    </source>
</evidence>
<feature type="region of interest" description="Disordered" evidence="13">
    <location>
        <begin position="573"/>
        <end position="629"/>
    </location>
</feature>
<dbReference type="FunFam" id="2.170.300.10:FF:000021">
    <property type="entry name" value="Platelet endothelial aggregation receptor 1"/>
    <property type="match status" value="1"/>
</dbReference>
<feature type="domain" description="EGF-like" evidence="15">
    <location>
        <begin position="182"/>
        <end position="217"/>
    </location>
</feature>